<evidence type="ECO:0000256" key="8">
    <source>
        <dbReference type="ARBA" id="ARBA00023186"/>
    </source>
</evidence>
<dbReference type="PANTHER" id="PTHR12428:SF65">
    <property type="entry name" value="CYTOCHROME C OXIDASE ASSEMBLY PROTEIN COX18, MITOCHONDRIAL"/>
    <property type="match status" value="1"/>
</dbReference>
<evidence type="ECO:0000256" key="4">
    <source>
        <dbReference type="ARBA" id="ARBA00022692"/>
    </source>
</evidence>
<feature type="transmembrane region" description="Helical" evidence="10">
    <location>
        <begin position="118"/>
        <end position="139"/>
    </location>
</feature>
<evidence type="ECO:0000256" key="10">
    <source>
        <dbReference type="SAM" id="Phobius"/>
    </source>
</evidence>
<feature type="transmembrane region" description="Helical" evidence="10">
    <location>
        <begin position="53"/>
        <end position="73"/>
    </location>
</feature>
<evidence type="ECO:0000256" key="1">
    <source>
        <dbReference type="ARBA" id="ARBA00004651"/>
    </source>
</evidence>
<dbReference type="InterPro" id="IPR028055">
    <property type="entry name" value="YidC/Oxa/ALB_C"/>
</dbReference>
<keyword evidence="11" id="KW-0732">Signal</keyword>
<dbReference type="Proteomes" id="UP000195437">
    <property type="component" value="Chromosome"/>
</dbReference>
<dbReference type="InterPro" id="IPR047196">
    <property type="entry name" value="YidC_ALB_C"/>
</dbReference>
<keyword evidence="8" id="KW-0143">Chaperone</keyword>
<dbReference type="AlphaFoldDB" id="A0A1Y0IK74"/>
<evidence type="ECO:0000256" key="6">
    <source>
        <dbReference type="ARBA" id="ARBA00022989"/>
    </source>
</evidence>
<dbReference type="NCBIfam" id="TIGR03592">
    <property type="entry name" value="yidC_oxa1_cterm"/>
    <property type="match status" value="1"/>
</dbReference>
<keyword evidence="7 10" id="KW-0472">Membrane</keyword>
<dbReference type="KEGG" id="tum:CBW65_07135"/>
<keyword evidence="4 9" id="KW-0812">Transmembrane</keyword>
<protein>
    <submittedName>
        <fullName evidence="13">Preprotein translocase YidC</fullName>
    </submittedName>
</protein>
<dbReference type="OrthoDB" id="9780552at2"/>
<evidence type="ECO:0000259" key="12">
    <source>
        <dbReference type="Pfam" id="PF02096"/>
    </source>
</evidence>
<evidence type="ECO:0000256" key="3">
    <source>
        <dbReference type="ARBA" id="ARBA00022475"/>
    </source>
</evidence>
<evidence type="ECO:0000256" key="2">
    <source>
        <dbReference type="ARBA" id="ARBA00022448"/>
    </source>
</evidence>
<evidence type="ECO:0000313" key="14">
    <source>
        <dbReference type="Proteomes" id="UP000195437"/>
    </source>
</evidence>
<evidence type="ECO:0000256" key="5">
    <source>
        <dbReference type="ARBA" id="ARBA00022927"/>
    </source>
</evidence>
<dbReference type="GO" id="GO:0015031">
    <property type="term" value="P:protein transport"/>
    <property type="evidence" value="ECO:0007669"/>
    <property type="project" value="UniProtKB-KW"/>
</dbReference>
<accession>A0A1Y0IK74</accession>
<dbReference type="InterPro" id="IPR001708">
    <property type="entry name" value="YidC/ALB3/OXA1/COX18"/>
</dbReference>
<keyword evidence="5" id="KW-0653">Protein transport</keyword>
<feature type="transmembrane region" description="Helical" evidence="10">
    <location>
        <begin position="192"/>
        <end position="218"/>
    </location>
</feature>
<dbReference type="PANTHER" id="PTHR12428">
    <property type="entry name" value="OXA1"/>
    <property type="match status" value="1"/>
</dbReference>
<feature type="chain" id="PRO_5012553183" evidence="11">
    <location>
        <begin position="23"/>
        <end position="251"/>
    </location>
</feature>
<feature type="signal peptide" evidence="11">
    <location>
        <begin position="1"/>
        <end position="22"/>
    </location>
</feature>
<comment type="similarity">
    <text evidence="9">Belongs to the OXA1/ALB3/YidC family.</text>
</comment>
<keyword evidence="3" id="KW-1003">Cell membrane</keyword>
<keyword evidence="2" id="KW-0813">Transport</keyword>
<dbReference type="CDD" id="cd20070">
    <property type="entry name" value="5TM_YidC_Alb3"/>
    <property type="match status" value="1"/>
</dbReference>
<evidence type="ECO:0000256" key="7">
    <source>
        <dbReference type="ARBA" id="ARBA00023136"/>
    </source>
</evidence>
<keyword evidence="14" id="KW-1185">Reference proteome</keyword>
<keyword evidence="6 10" id="KW-1133">Transmembrane helix</keyword>
<evidence type="ECO:0000313" key="13">
    <source>
        <dbReference type="EMBL" id="ARU60898.1"/>
    </source>
</evidence>
<feature type="domain" description="Membrane insertase YidC/Oxa/ALB C-terminal" evidence="12">
    <location>
        <begin position="53"/>
        <end position="231"/>
    </location>
</feature>
<dbReference type="GO" id="GO:0005886">
    <property type="term" value="C:plasma membrane"/>
    <property type="evidence" value="ECO:0007669"/>
    <property type="project" value="UniProtKB-SubCell"/>
</dbReference>
<dbReference type="GO" id="GO:0051205">
    <property type="term" value="P:protein insertion into membrane"/>
    <property type="evidence" value="ECO:0007669"/>
    <property type="project" value="TreeGrafter"/>
</dbReference>
<dbReference type="GO" id="GO:0032977">
    <property type="term" value="F:membrane insertase activity"/>
    <property type="evidence" value="ECO:0007669"/>
    <property type="project" value="InterPro"/>
</dbReference>
<gene>
    <name evidence="13" type="ORF">CBW65_07135</name>
</gene>
<organism evidence="13 14">
    <name type="scientific">Tumebacillus avium</name>
    <dbReference type="NCBI Taxonomy" id="1903704"/>
    <lineage>
        <taxon>Bacteria</taxon>
        <taxon>Bacillati</taxon>
        <taxon>Bacillota</taxon>
        <taxon>Bacilli</taxon>
        <taxon>Bacillales</taxon>
        <taxon>Alicyclobacillaceae</taxon>
        <taxon>Tumebacillus</taxon>
    </lineage>
</organism>
<dbReference type="PROSITE" id="PS51257">
    <property type="entry name" value="PROKAR_LIPOPROTEIN"/>
    <property type="match status" value="1"/>
</dbReference>
<evidence type="ECO:0000256" key="11">
    <source>
        <dbReference type="SAM" id="SignalP"/>
    </source>
</evidence>
<comment type="subcellular location">
    <subcellularLocation>
        <location evidence="1">Cell membrane</location>
        <topology evidence="1">Multi-pass membrane protein</topology>
    </subcellularLocation>
    <subcellularLocation>
        <location evidence="9">Membrane</location>
        <topology evidence="9">Multi-pass membrane protein</topology>
    </subcellularLocation>
</comment>
<proteinExistence type="inferred from homology"/>
<sequence length="251" mass="27891">MRIPVTLLLLAVMLTGCGSTNADGSLDRSGIWGKFVGIVSDGLDYFYHLTTDYGVAILIVTLIVRIITLPLMIKQIRYTKVMQQLSPELTKIREKYKNDKQKINEETMKLFQQYNANPLAGCFPILVQMPILLALYQAINTNQALKLHEFLGFLTLSSTQSFENIILAILAAGTTFLQSKMSMVNNDPNTKIMLAIMPLMIGFFTWQFPAALGLYWIFSNILTIVQTYFTKGIKAPNLPGAAAPASGGKKK</sequence>
<reference evidence="14" key="1">
    <citation type="submission" date="2017-05" db="EMBL/GenBank/DDBJ databases">
        <authorList>
            <person name="Sung H."/>
        </authorList>
    </citation>
    <scope>NUCLEOTIDE SEQUENCE [LARGE SCALE GENOMIC DNA]</scope>
    <source>
        <strain evidence="14">AR23208</strain>
    </source>
</reference>
<dbReference type="EMBL" id="CP021434">
    <property type="protein sequence ID" value="ARU60898.1"/>
    <property type="molecule type" value="Genomic_DNA"/>
</dbReference>
<evidence type="ECO:0000256" key="9">
    <source>
        <dbReference type="RuleBase" id="RU003945"/>
    </source>
</evidence>
<dbReference type="Pfam" id="PF02096">
    <property type="entry name" value="60KD_IMP"/>
    <property type="match status" value="1"/>
</dbReference>
<name>A0A1Y0IK74_9BACL</name>